<dbReference type="InterPro" id="IPR006464">
    <property type="entry name" value="AcTrfase_RimI/Ard1"/>
</dbReference>
<evidence type="ECO:0000259" key="2">
    <source>
        <dbReference type="PROSITE" id="PS51186"/>
    </source>
</evidence>
<comment type="subcellular location">
    <subcellularLocation>
        <location evidence="1">Cytoplasm</location>
    </subcellularLocation>
</comment>
<proteinExistence type="inferred from homology"/>
<dbReference type="OrthoDB" id="9804026at2"/>
<dbReference type="GO" id="GO:0008999">
    <property type="term" value="F:protein-N-terminal-alanine acetyltransferase activity"/>
    <property type="evidence" value="ECO:0007669"/>
    <property type="project" value="UniProtKB-EC"/>
</dbReference>
<evidence type="ECO:0000313" key="3">
    <source>
        <dbReference type="EMBL" id="APX10469.1"/>
    </source>
</evidence>
<dbReference type="CDD" id="cd04301">
    <property type="entry name" value="NAT_SF"/>
    <property type="match status" value="1"/>
</dbReference>
<dbReference type="PROSITE" id="PS51186">
    <property type="entry name" value="GNAT"/>
    <property type="match status" value="1"/>
</dbReference>
<dbReference type="GO" id="GO:0005737">
    <property type="term" value="C:cytoplasm"/>
    <property type="evidence" value="ECO:0007669"/>
    <property type="project" value="UniProtKB-SubCell"/>
</dbReference>
<dbReference type="SUPFAM" id="SSF55729">
    <property type="entry name" value="Acyl-CoA N-acyltransferases (Nat)"/>
    <property type="match status" value="1"/>
</dbReference>
<sequence length="148" mass="16030">MTPDALAALHAAAFTQERPWTAAEFSDLLANPLTHLETAANGFALWRGIAEEAELLTIAVHPAAQARGIGARLMAAWMRSAAENCTEAFLEVAADNAAAIHLYARYGFETAAKRTGYYRRPDTRADALIMRARLPFSVSEKSTGARLP</sequence>
<dbReference type="Gene3D" id="3.40.630.30">
    <property type="match status" value="1"/>
</dbReference>
<dbReference type="Pfam" id="PF00583">
    <property type="entry name" value="Acetyltransf_1"/>
    <property type="match status" value="1"/>
</dbReference>
<comment type="function">
    <text evidence="1">Acetylates the N-terminal alanine of ribosomal protein bS18.</text>
</comment>
<dbReference type="AlphaFoldDB" id="A0A1P8MR66"/>
<keyword evidence="3" id="KW-0808">Transferase</keyword>
<reference evidence="3 4" key="1">
    <citation type="submission" date="2017-01" db="EMBL/GenBank/DDBJ databases">
        <title>Complete genome of Tateyamaria omphalii DOK1-4 isolated from seawater in Dokdo.</title>
        <authorList>
            <person name="Kim J.H."/>
            <person name="Chi W.-J."/>
        </authorList>
    </citation>
    <scope>NUCLEOTIDE SEQUENCE [LARGE SCALE GENOMIC DNA]</scope>
    <source>
        <strain evidence="3 4">DOK1-4</strain>
    </source>
</reference>
<comment type="catalytic activity">
    <reaction evidence="1">
        <text>N-terminal L-alanyl-[ribosomal protein bS18] + acetyl-CoA = N-terminal N(alpha)-acetyl-L-alanyl-[ribosomal protein bS18] + CoA + H(+)</text>
        <dbReference type="Rhea" id="RHEA:43756"/>
        <dbReference type="Rhea" id="RHEA-COMP:10676"/>
        <dbReference type="Rhea" id="RHEA-COMP:10677"/>
        <dbReference type="ChEBI" id="CHEBI:15378"/>
        <dbReference type="ChEBI" id="CHEBI:57287"/>
        <dbReference type="ChEBI" id="CHEBI:57288"/>
        <dbReference type="ChEBI" id="CHEBI:64718"/>
        <dbReference type="ChEBI" id="CHEBI:83683"/>
        <dbReference type="EC" id="2.3.1.266"/>
    </reaction>
</comment>
<gene>
    <name evidence="3" type="ORF">BWR18_01180</name>
</gene>
<dbReference type="RefSeq" id="WP_076626337.1">
    <property type="nucleotide sequence ID" value="NZ_CP019312.1"/>
</dbReference>
<keyword evidence="1" id="KW-0963">Cytoplasm</keyword>
<dbReference type="EMBL" id="CP019312">
    <property type="protein sequence ID" value="APX10469.1"/>
    <property type="molecule type" value="Genomic_DNA"/>
</dbReference>
<dbReference type="STRING" id="299262.BWR18_01180"/>
<dbReference type="InterPro" id="IPR000182">
    <property type="entry name" value="GNAT_dom"/>
</dbReference>
<dbReference type="EC" id="2.3.1.266" evidence="1"/>
<dbReference type="InterPro" id="IPR016181">
    <property type="entry name" value="Acyl_CoA_acyltransferase"/>
</dbReference>
<feature type="domain" description="N-acetyltransferase" evidence="2">
    <location>
        <begin position="1"/>
        <end position="135"/>
    </location>
</feature>
<dbReference type="KEGG" id="tom:BWR18_01180"/>
<dbReference type="InterPro" id="IPR050276">
    <property type="entry name" value="MshD_Acetyltransferase"/>
</dbReference>
<comment type="similarity">
    <text evidence="1">Belongs to the acetyltransferase family. RimI subfamily.</text>
</comment>
<keyword evidence="4" id="KW-1185">Reference proteome</keyword>
<dbReference type="PANTHER" id="PTHR43617:SF20">
    <property type="entry name" value="N-ALPHA-ACETYLTRANSFERASE RIMI"/>
    <property type="match status" value="1"/>
</dbReference>
<dbReference type="NCBIfam" id="TIGR01575">
    <property type="entry name" value="rimI"/>
    <property type="match status" value="1"/>
</dbReference>
<evidence type="ECO:0000313" key="4">
    <source>
        <dbReference type="Proteomes" id="UP000186336"/>
    </source>
</evidence>
<dbReference type="Proteomes" id="UP000186336">
    <property type="component" value="Chromosome"/>
</dbReference>
<protein>
    <recommendedName>
        <fullName evidence="1">[Ribosomal protein bS18]-alanine N-acetyltransferase</fullName>
        <ecNumber evidence="1">2.3.1.266</ecNumber>
    </recommendedName>
</protein>
<organism evidence="3 4">
    <name type="scientific">Tateyamaria omphalii</name>
    <dbReference type="NCBI Taxonomy" id="299262"/>
    <lineage>
        <taxon>Bacteria</taxon>
        <taxon>Pseudomonadati</taxon>
        <taxon>Pseudomonadota</taxon>
        <taxon>Alphaproteobacteria</taxon>
        <taxon>Rhodobacterales</taxon>
        <taxon>Roseobacteraceae</taxon>
        <taxon>Tateyamaria</taxon>
    </lineage>
</organism>
<accession>A0A1P8MR66</accession>
<evidence type="ECO:0000256" key="1">
    <source>
        <dbReference type="RuleBase" id="RU363094"/>
    </source>
</evidence>
<dbReference type="PANTHER" id="PTHR43617">
    <property type="entry name" value="L-AMINO ACID N-ACETYLTRANSFERASE"/>
    <property type="match status" value="1"/>
</dbReference>
<name>A0A1P8MR66_9RHOB</name>